<dbReference type="Proteomes" id="UP001197770">
    <property type="component" value="Unassembled WGS sequence"/>
</dbReference>
<evidence type="ECO:0000313" key="2">
    <source>
        <dbReference type="Proteomes" id="UP001197770"/>
    </source>
</evidence>
<name>A0ABS8GS43_9FLAO</name>
<dbReference type="SUPFAM" id="SSF53756">
    <property type="entry name" value="UDP-Glycosyltransferase/glycogen phosphorylase"/>
    <property type="match status" value="1"/>
</dbReference>
<accession>A0ABS8GS43</accession>
<dbReference type="RefSeq" id="WP_228229614.1">
    <property type="nucleotide sequence ID" value="NZ_JAJGMW010000007.1"/>
</dbReference>
<gene>
    <name evidence="1" type="ORF">LLW17_07400</name>
</gene>
<keyword evidence="2" id="KW-1185">Reference proteome</keyword>
<protein>
    <submittedName>
        <fullName evidence="1">Glycosyltransferase family 4 protein</fullName>
    </submittedName>
</protein>
<evidence type="ECO:0000313" key="1">
    <source>
        <dbReference type="EMBL" id="MCC4212538.1"/>
    </source>
</evidence>
<dbReference type="EMBL" id="JAJGMW010000007">
    <property type="protein sequence ID" value="MCC4212538.1"/>
    <property type="molecule type" value="Genomic_DNA"/>
</dbReference>
<reference evidence="1 2" key="1">
    <citation type="submission" date="2021-11" db="EMBL/GenBank/DDBJ databases">
        <title>Seasonal and diel survey of microbial diversity of the Tyrrhenian coast.</title>
        <authorList>
            <person name="Gattoni G."/>
            <person name="Corral P."/>
        </authorList>
    </citation>
    <scope>NUCLEOTIDE SEQUENCE [LARGE SCALE GENOMIC DNA]</scope>
    <source>
        <strain evidence="1 2">Mr9</strain>
    </source>
</reference>
<dbReference type="Pfam" id="PF13692">
    <property type="entry name" value="Glyco_trans_1_4"/>
    <property type="match status" value="1"/>
</dbReference>
<proteinExistence type="predicted"/>
<sequence>MRALILGNVWPEPVSSAAGTRIMQLLKMLQNVGFEVHFACAAGKTPLSEDLESQNVSTKEIKLNDASFDAYLSELNPDLVLFDKFVIEEQYGWRVQEQCPQALRILETIDLHGLRKGREAALKDGKAFSQAYLHNDFAKREIASIYRCDLTLVISEYEMQLLQDFFRVPAGQLLYLPFMVDAIQDEEIRNWKSFKDRKHFVTIGNFRHEPNWFSVRYLKTEIWPLIRRQLPEAEMRVYGSYPAEKHTQLHNPKEHFYVFGRAESAHKVIEDARVLLAPLLTGAGLKGKLLDAMQCGTPAVTSQVGAEGMHGNLAFSGSISDTPETFAKAAVNFYTNPVSWQEAQTKGVKIINSRFQAEFWQPVFAERLNHLKENLADHRLHNFTGAMLWHQSLQASKFMSKWIELKNR</sequence>
<dbReference type="CDD" id="cd03801">
    <property type="entry name" value="GT4_PimA-like"/>
    <property type="match status" value="1"/>
</dbReference>
<organism evidence="1 2">
    <name type="scientific">Leeuwenhoekiella parthenopeia</name>
    <dbReference type="NCBI Taxonomy" id="2890320"/>
    <lineage>
        <taxon>Bacteria</taxon>
        <taxon>Pseudomonadati</taxon>
        <taxon>Bacteroidota</taxon>
        <taxon>Flavobacteriia</taxon>
        <taxon>Flavobacteriales</taxon>
        <taxon>Flavobacteriaceae</taxon>
        <taxon>Leeuwenhoekiella</taxon>
    </lineage>
</organism>
<comment type="caution">
    <text evidence="1">The sequence shown here is derived from an EMBL/GenBank/DDBJ whole genome shotgun (WGS) entry which is preliminary data.</text>
</comment>
<dbReference type="Gene3D" id="3.40.50.2000">
    <property type="entry name" value="Glycogen Phosphorylase B"/>
    <property type="match status" value="1"/>
</dbReference>